<dbReference type="AlphaFoldDB" id="A0AA90HRY0"/>
<dbReference type="SUPFAM" id="SSF56954">
    <property type="entry name" value="Outer membrane efflux proteins (OEP)"/>
    <property type="match status" value="1"/>
</dbReference>
<evidence type="ECO:0000313" key="1">
    <source>
        <dbReference type="EMBL" id="MDK4882568.1"/>
    </source>
</evidence>
<dbReference type="EMBL" id="JARTMM020000002">
    <property type="protein sequence ID" value="MEC5498607.1"/>
    <property type="molecule type" value="Genomic_DNA"/>
</dbReference>
<sequence length="82" mass="9111">MVTSGANIQVANANLFPSISLTGKADFASADLFDKGIWNLGSRIDMSLLNYGTCKKNLEISKIDYDITLAQYENPYRPHLKK</sequence>
<reference evidence="1" key="2">
    <citation type="submission" date="2023-01" db="EMBL/GenBank/DDBJ databases">
        <title>Genomic dissection of endemic carbapenem resistance: metallo-beta-lactamase gene dissemination through clonal, plasmid and integron transfer pathways.</title>
        <authorList>
            <person name="Macesic N."/>
        </authorList>
    </citation>
    <scope>NUCLEOTIDE SEQUENCE</scope>
    <source>
        <strain evidence="1">CPO519</strain>
    </source>
</reference>
<organism evidence="1">
    <name type="scientific">Acinetobacter baumannii</name>
    <dbReference type="NCBI Taxonomy" id="470"/>
    <lineage>
        <taxon>Bacteria</taxon>
        <taxon>Pseudomonadati</taxon>
        <taxon>Pseudomonadota</taxon>
        <taxon>Gammaproteobacteria</taxon>
        <taxon>Moraxellales</taxon>
        <taxon>Moraxellaceae</taxon>
        <taxon>Acinetobacter</taxon>
        <taxon>Acinetobacter calcoaceticus/baumannii complex</taxon>
    </lineage>
</organism>
<reference evidence="2" key="3">
    <citation type="submission" date="2024-01" db="EMBL/GenBank/DDBJ databases">
        <authorList>
            <person name="Macesic N."/>
        </authorList>
    </citation>
    <scope>NUCLEOTIDE SEQUENCE</scope>
    <source>
        <strain evidence="2">CPO519</strain>
    </source>
</reference>
<dbReference type="Gene3D" id="2.20.200.10">
    <property type="entry name" value="Outer membrane efflux proteins (OEP)"/>
    <property type="match status" value="1"/>
</dbReference>
<accession>A0AA90HRY0</accession>
<dbReference type="EMBL" id="JARTMM010000050">
    <property type="protein sequence ID" value="MDK4882568.1"/>
    <property type="molecule type" value="Genomic_DNA"/>
</dbReference>
<dbReference type="Proteomes" id="UP001174156">
    <property type="component" value="Unassembled WGS sequence"/>
</dbReference>
<evidence type="ECO:0000313" key="3">
    <source>
        <dbReference type="Proteomes" id="UP001174156"/>
    </source>
</evidence>
<proteinExistence type="predicted"/>
<gene>
    <name evidence="2" type="ORF">P9867_019865</name>
    <name evidence="1" type="ORF">P9867_12935</name>
</gene>
<evidence type="ECO:0000313" key="2">
    <source>
        <dbReference type="EMBL" id="MEC5498607.1"/>
    </source>
</evidence>
<protein>
    <submittedName>
        <fullName evidence="1">TolC family protein</fullName>
    </submittedName>
</protein>
<comment type="caution">
    <text evidence="1">The sequence shown here is derived from an EMBL/GenBank/DDBJ whole genome shotgun (WGS) entry which is preliminary data.</text>
</comment>
<name>A0AA90HRY0_ACIBA</name>
<reference evidence="2 3" key="1">
    <citation type="journal article" date="2023" name="Nat. Commun.">
        <title>Genomic dissection of endemic carbapenem resistance reveals metallo-beta-lactamase dissemination through clonal, plasmid and integron transfer.</title>
        <authorList>
            <person name="Macesic N."/>
            <person name="Hawkey J."/>
            <person name="Vezina B."/>
            <person name="Wisniewski J.A."/>
            <person name="Cottingham H."/>
            <person name="Blakeway L.V."/>
            <person name="Harshegyi T."/>
            <person name="Pragastis K."/>
            <person name="Badoordeen G.Z."/>
            <person name="Dennison A."/>
            <person name="Spelman D.W."/>
            <person name="Jenney A.W.J."/>
            <person name="Peleg A.Y."/>
        </authorList>
    </citation>
    <scope>NUCLEOTIDE SEQUENCE [LARGE SCALE GENOMIC DNA]</scope>
    <source>
        <strain evidence="2 3">CPO519</strain>
    </source>
</reference>